<organism evidence="1 2">
    <name type="scientific">Portunus trituberculatus</name>
    <name type="common">Swimming crab</name>
    <name type="synonym">Neptunus trituberculatus</name>
    <dbReference type="NCBI Taxonomy" id="210409"/>
    <lineage>
        <taxon>Eukaryota</taxon>
        <taxon>Metazoa</taxon>
        <taxon>Ecdysozoa</taxon>
        <taxon>Arthropoda</taxon>
        <taxon>Crustacea</taxon>
        <taxon>Multicrustacea</taxon>
        <taxon>Malacostraca</taxon>
        <taxon>Eumalacostraca</taxon>
        <taxon>Eucarida</taxon>
        <taxon>Decapoda</taxon>
        <taxon>Pleocyemata</taxon>
        <taxon>Brachyura</taxon>
        <taxon>Eubrachyura</taxon>
        <taxon>Portunoidea</taxon>
        <taxon>Portunidae</taxon>
        <taxon>Portuninae</taxon>
        <taxon>Portunus</taxon>
    </lineage>
</organism>
<comment type="caution">
    <text evidence="1">The sequence shown here is derived from an EMBL/GenBank/DDBJ whole genome shotgun (WGS) entry which is preliminary data.</text>
</comment>
<reference evidence="1 2" key="1">
    <citation type="submission" date="2019-05" db="EMBL/GenBank/DDBJ databases">
        <title>Another draft genome of Portunus trituberculatus and its Hox gene families provides insights of decapod evolution.</title>
        <authorList>
            <person name="Jeong J.-H."/>
            <person name="Song I."/>
            <person name="Kim S."/>
            <person name="Choi T."/>
            <person name="Kim D."/>
            <person name="Ryu S."/>
            <person name="Kim W."/>
        </authorList>
    </citation>
    <scope>NUCLEOTIDE SEQUENCE [LARGE SCALE GENOMIC DNA]</scope>
    <source>
        <tissue evidence="1">Muscle</tissue>
    </source>
</reference>
<evidence type="ECO:0000313" key="1">
    <source>
        <dbReference type="EMBL" id="MPC84159.1"/>
    </source>
</evidence>
<gene>
    <name evidence="1" type="ORF">E2C01_078887</name>
</gene>
<dbReference type="EMBL" id="VSRR010064602">
    <property type="protein sequence ID" value="MPC84159.1"/>
    <property type="molecule type" value="Genomic_DNA"/>
</dbReference>
<proteinExistence type="predicted"/>
<evidence type="ECO:0000313" key="2">
    <source>
        <dbReference type="Proteomes" id="UP000324222"/>
    </source>
</evidence>
<accession>A0A5B7IPX3</accession>
<name>A0A5B7IPX3_PORTR</name>
<dbReference type="Proteomes" id="UP000324222">
    <property type="component" value="Unassembled WGS sequence"/>
</dbReference>
<dbReference type="AlphaFoldDB" id="A0A5B7IPX3"/>
<keyword evidence="2" id="KW-1185">Reference proteome</keyword>
<protein>
    <submittedName>
        <fullName evidence="1">Uncharacterized protein</fullName>
    </submittedName>
</protein>
<sequence>MSYSVPPVSLRTAPKTQDSVIAACVGLGGELQVGVCGGRPTRNNYTVPLTL</sequence>